<gene>
    <name evidence="2" type="ORF">TVAG_315930</name>
</gene>
<reference evidence="2" key="1">
    <citation type="submission" date="2006-10" db="EMBL/GenBank/DDBJ databases">
        <authorList>
            <person name="Amadeo P."/>
            <person name="Zhao Q."/>
            <person name="Wortman J."/>
            <person name="Fraser-Liggett C."/>
            <person name="Carlton J."/>
        </authorList>
    </citation>
    <scope>NUCLEOTIDE SEQUENCE</scope>
    <source>
        <strain evidence="2">G3</strain>
    </source>
</reference>
<protein>
    <submittedName>
        <fullName evidence="2">Uncharacterized protein</fullName>
    </submittedName>
</protein>
<proteinExistence type="predicted"/>
<dbReference type="KEGG" id="tva:4744177"/>
<feature type="region of interest" description="Disordered" evidence="1">
    <location>
        <begin position="1"/>
        <end position="84"/>
    </location>
</feature>
<evidence type="ECO:0000313" key="2">
    <source>
        <dbReference type="EMBL" id="EAX86526.1"/>
    </source>
</evidence>
<dbReference type="EMBL" id="DS114627">
    <property type="protein sequence ID" value="EAX86526.1"/>
    <property type="molecule type" value="Genomic_DNA"/>
</dbReference>
<feature type="compositionally biased region" description="Acidic residues" evidence="1">
    <location>
        <begin position="23"/>
        <end position="42"/>
    </location>
</feature>
<evidence type="ECO:0000256" key="1">
    <source>
        <dbReference type="SAM" id="MobiDB-lite"/>
    </source>
</evidence>
<dbReference type="VEuPathDB" id="TrichDB:TVAGG3_0922010"/>
<accession>A2G8I6</accession>
<reference evidence="2" key="2">
    <citation type="journal article" date="2007" name="Science">
        <title>Draft genome sequence of the sexually transmitted pathogen Trichomonas vaginalis.</title>
        <authorList>
            <person name="Carlton J.M."/>
            <person name="Hirt R.P."/>
            <person name="Silva J.C."/>
            <person name="Delcher A.L."/>
            <person name="Schatz M."/>
            <person name="Zhao Q."/>
            <person name="Wortman J.R."/>
            <person name="Bidwell S.L."/>
            <person name="Alsmark U.C.M."/>
            <person name="Besteiro S."/>
            <person name="Sicheritz-Ponten T."/>
            <person name="Noel C.J."/>
            <person name="Dacks J.B."/>
            <person name="Foster P.G."/>
            <person name="Simillion C."/>
            <person name="Van de Peer Y."/>
            <person name="Miranda-Saavedra D."/>
            <person name="Barton G.J."/>
            <person name="Westrop G.D."/>
            <person name="Mueller S."/>
            <person name="Dessi D."/>
            <person name="Fiori P.L."/>
            <person name="Ren Q."/>
            <person name="Paulsen I."/>
            <person name="Zhang H."/>
            <person name="Bastida-Corcuera F.D."/>
            <person name="Simoes-Barbosa A."/>
            <person name="Brown M.T."/>
            <person name="Hayes R.D."/>
            <person name="Mukherjee M."/>
            <person name="Okumura C.Y."/>
            <person name="Schneider R."/>
            <person name="Smith A.J."/>
            <person name="Vanacova S."/>
            <person name="Villalvazo M."/>
            <person name="Haas B.J."/>
            <person name="Pertea M."/>
            <person name="Feldblyum T.V."/>
            <person name="Utterback T.R."/>
            <person name="Shu C.L."/>
            <person name="Osoegawa K."/>
            <person name="de Jong P.J."/>
            <person name="Hrdy I."/>
            <person name="Horvathova L."/>
            <person name="Zubacova Z."/>
            <person name="Dolezal P."/>
            <person name="Malik S.B."/>
            <person name="Logsdon J.M. Jr."/>
            <person name="Henze K."/>
            <person name="Gupta A."/>
            <person name="Wang C.C."/>
            <person name="Dunne R.L."/>
            <person name="Upcroft J.A."/>
            <person name="Upcroft P."/>
            <person name="White O."/>
            <person name="Salzberg S.L."/>
            <person name="Tang P."/>
            <person name="Chiu C.-H."/>
            <person name="Lee Y.-S."/>
            <person name="Embley T.M."/>
            <person name="Coombs G.H."/>
            <person name="Mottram J.C."/>
            <person name="Tachezy J."/>
            <person name="Fraser-Liggett C.M."/>
            <person name="Johnson P.J."/>
        </authorList>
    </citation>
    <scope>NUCLEOTIDE SEQUENCE [LARGE SCALE GENOMIC DNA]</scope>
    <source>
        <strain evidence="2">G3</strain>
    </source>
</reference>
<keyword evidence="3" id="KW-1185">Reference proteome</keyword>
<evidence type="ECO:0000313" key="3">
    <source>
        <dbReference type="Proteomes" id="UP000001542"/>
    </source>
</evidence>
<feature type="compositionally biased region" description="Low complexity" evidence="1">
    <location>
        <begin position="43"/>
        <end position="59"/>
    </location>
</feature>
<organism evidence="2 3">
    <name type="scientific">Trichomonas vaginalis (strain ATCC PRA-98 / G3)</name>
    <dbReference type="NCBI Taxonomy" id="412133"/>
    <lineage>
        <taxon>Eukaryota</taxon>
        <taxon>Metamonada</taxon>
        <taxon>Parabasalia</taxon>
        <taxon>Trichomonadida</taxon>
        <taxon>Trichomonadidae</taxon>
        <taxon>Trichomonas</taxon>
    </lineage>
</organism>
<dbReference type="InParanoid" id="A2G8I6"/>
<dbReference type="AlphaFoldDB" id="A2G8I6"/>
<sequence length="251" mass="29064">MGKRKSLNSPSASDWSSESTENFSEEGEEEDVTPEAEEEESSSESTSSSTTSSTPSSDSSAEDDKTKIQNIPDSQTIITPLWEGKFNEDTSEDLSIMNNFDMSKKHLRLSLLERRINLGEDHVHLHPGMVPNLEKEKDDLNFTDIELEEAGDFKTHFEETIIPTWWPKRPWDKSKDCLDTKESEELLEKIKNSTKRRYGLNYTRSHRLTDNESENQLRKFKRKLILNYSLLDYETDKSDELTDWDESIDLL</sequence>
<dbReference type="Proteomes" id="UP000001542">
    <property type="component" value="Unassembled WGS sequence"/>
</dbReference>
<dbReference type="RefSeq" id="XP_001299456.1">
    <property type="nucleotide sequence ID" value="XM_001299455.1"/>
</dbReference>
<dbReference type="VEuPathDB" id="TrichDB:TVAG_315930"/>
<feature type="compositionally biased region" description="Polar residues" evidence="1">
    <location>
        <begin position="68"/>
        <end position="78"/>
    </location>
</feature>
<name>A2G8I6_TRIV3</name>